<name>A0A6G0SY31_APHGL</name>
<protein>
    <recommendedName>
        <fullName evidence="1">ATP-dependent DNA helicase</fullName>
        <ecNumber evidence="1">5.6.2.3</ecNumber>
    </recommendedName>
</protein>
<dbReference type="EC" id="5.6.2.3" evidence="1"/>
<keyword evidence="2" id="KW-0732">Signal</keyword>
<evidence type="ECO:0000313" key="5">
    <source>
        <dbReference type="Proteomes" id="UP000475862"/>
    </source>
</evidence>
<dbReference type="PANTHER" id="PTHR10492">
    <property type="match status" value="1"/>
</dbReference>
<dbReference type="GO" id="GO:0005524">
    <property type="term" value="F:ATP binding"/>
    <property type="evidence" value="ECO:0007669"/>
    <property type="project" value="UniProtKB-KW"/>
</dbReference>
<keyword evidence="1" id="KW-0547">Nucleotide-binding</keyword>
<reference evidence="4 5" key="1">
    <citation type="submission" date="2019-08" db="EMBL/GenBank/DDBJ databases">
        <title>The genome of the soybean aphid Biotype 1, its phylome, world population structure and adaptation to the North American continent.</title>
        <authorList>
            <person name="Giordano R."/>
            <person name="Donthu R.K."/>
            <person name="Hernandez A.G."/>
            <person name="Wright C.L."/>
            <person name="Zimin A.V."/>
        </authorList>
    </citation>
    <scope>NUCLEOTIDE SEQUENCE [LARGE SCALE GENOMIC DNA]</scope>
    <source>
        <tissue evidence="4">Whole aphids</tissue>
    </source>
</reference>
<proteinExistence type="inferred from homology"/>
<dbReference type="InterPro" id="IPR010285">
    <property type="entry name" value="DNA_helicase_pif1-like_DEAD"/>
</dbReference>
<dbReference type="Gene3D" id="3.40.50.300">
    <property type="entry name" value="P-loop containing nucleotide triphosphate hydrolases"/>
    <property type="match status" value="1"/>
</dbReference>
<dbReference type="PANTHER" id="PTHR10492:SF57">
    <property type="entry name" value="ATP-DEPENDENT DNA HELICASE"/>
    <property type="match status" value="1"/>
</dbReference>
<dbReference type="Pfam" id="PF05970">
    <property type="entry name" value="PIF1"/>
    <property type="match status" value="1"/>
</dbReference>
<evidence type="ECO:0000256" key="1">
    <source>
        <dbReference type="RuleBase" id="RU363044"/>
    </source>
</evidence>
<keyword evidence="1" id="KW-0067">ATP-binding</keyword>
<keyword evidence="1" id="KW-0378">Hydrolase</keyword>
<dbReference type="OrthoDB" id="8190113at2759"/>
<evidence type="ECO:0000256" key="2">
    <source>
        <dbReference type="SAM" id="SignalP"/>
    </source>
</evidence>
<comment type="cofactor">
    <cofactor evidence="1">
        <name>Mg(2+)</name>
        <dbReference type="ChEBI" id="CHEBI:18420"/>
    </cofactor>
</comment>
<dbReference type="GO" id="GO:0006281">
    <property type="term" value="P:DNA repair"/>
    <property type="evidence" value="ECO:0007669"/>
    <property type="project" value="UniProtKB-KW"/>
</dbReference>
<dbReference type="GO" id="GO:0006310">
    <property type="term" value="P:DNA recombination"/>
    <property type="evidence" value="ECO:0007669"/>
    <property type="project" value="UniProtKB-KW"/>
</dbReference>
<dbReference type="GO" id="GO:0043139">
    <property type="term" value="F:5'-3' DNA helicase activity"/>
    <property type="evidence" value="ECO:0007669"/>
    <property type="project" value="UniProtKB-EC"/>
</dbReference>
<comment type="similarity">
    <text evidence="1">Belongs to the helicase family.</text>
</comment>
<dbReference type="GO" id="GO:0016787">
    <property type="term" value="F:hydrolase activity"/>
    <property type="evidence" value="ECO:0007669"/>
    <property type="project" value="UniProtKB-KW"/>
</dbReference>
<keyword evidence="1" id="KW-0347">Helicase</keyword>
<dbReference type="Proteomes" id="UP000475862">
    <property type="component" value="Unassembled WGS sequence"/>
</dbReference>
<keyword evidence="1" id="KW-0233">DNA recombination</keyword>
<feature type="domain" description="DNA helicase Pif1-like DEAD-box helicase" evidence="3">
    <location>
        <begin position="214"/>
        <end position="330"/>
    </location>
</feature>
<dbReference type="AlphaFoldDB" id="A0A6G0SY31"/>
<dbReference type="InterPro" id="IPR027417">
    <property type="entry name" value="P-loop_NTPase"/>
</dbReference>
<dbReference type="GO" id="GO:0000723">
    <property type="term" value="P:telomere maintenance"/>
    <property type="evidence" value="ECO:0007669"/>
    <property type="project" value="InterPro"/>
</dbReference>
<sequence>MLHQRSFNAGRKVMLLLASQMFIRLIPSDVYSVHPRQDECFYLRLLLVNVRGPTYFNSLRTVDGVLCTTFREACQCLNLLENDSHWDLTLADATVSAPANQIRTLFAIIIATCHPSNPNAWWEKYKDEMVDDILHRVRTTNFNFDIESNDEMHNEALILIEDMCVLMCGSLLSTLGMLAPNRSRHAAFNLELQREKNYDLDKQAERVRKNVPLLNAEQKNVYESLMKVVDDGTGGIYFHDAPGGTGKTFVISLILATIRSRSQIALAVASSGIAATLLEGGRTAHSALKLPMILLMVDKPTCTTTKNSATAKLMRECKIIIWDECTMAHKLV</sequence>
<accession>A0A6G0SY31</accession>
<dbReference type="SUPFAM" id="SSF52540">
    <property type="entry name" value="P-loop containing nucleoside triphosphate hydrolases"/>
    <property type="match status" value="1"/>
</dbReference>
<gene>
    <name evidence="4" type="ORF">AGLY_016405</name>
</gene>
<comment type="caution">
    <text evidence="4">The sequence shown here is derived from an EMBL/GenBank/DDBJ whole genome shotgun (WGS) entry which is preliminary data.</text>
</comment>
<evidence type="ECO:0000313" key="4">
    <source>
        <dbReference type="EMBL" id="KAE9523172.1"/>
    </source>
</evidence>
<keyword evidence="1" id="KW-0234">DNA repair</keyword>
<keyword evidence="1" id="KW-0227">DNA damage</keyword>
<dbReference type="EMBL" id="VYZN01000178">
    <property type="protein sequence ID" value="KAE9523172.1"/>
    <property type="molecule type" value="Genomic_DNA"/>
</dbReference>
<evidence type="ECO:0000259" key="3">
    <source>
        <dbReference type="Pfam" id="PF05970"/>
    </source>
</evidence>
<organism evidence="4 5">
    <name type="scientific">Aphis glycines</name>
    <name type="common">Soybean aphid</name>
    <dbReference type="NCBI Taxonomy" id="307491"/>
    <lineage>
        <taxon>Eukaryota</taxon>
        <taxon>Metazoa</taxon>
        <taxon>Ecdysozoa</taxon>
        <taxon>Arthropoda</taxon>
        <taxon>Hexapoda</taxon>
        <taxon>Insecta</taxon>
        <taxon>Pterygota</taxon>
        <taxon>Neoptera</taxon>
        <taxon>Paraneoptera</taxon>
        <taxon>Hemiptera</taxon>
        <taxon>Sternorrhyncha</taxon>
        <taxon>Aphidomorpha</taxon>
        <taxon>Aphidoidea</taxon>
        <taxon>Aphididae</taxon>
        <taxon>Aphidini</taxon>
        <taxon>Aphis</taxon>
        <taxon>Aphis</taxon>
    </lineage>
</organism>
<feature type="chain" id="PRO_5026011249" description="ATP-dependent DNA helicase" evidence="2">
    <location>
        <begin position="29"/>
        <end position="332"/>
    </location>
</feature>
<feature type="signal peptide" evidence="2">
    <location>
        <begin position="1"/>
        <end position="28"/>
    </location>
</feature>
<keyword evidence="5" id="KW-1185">Reference proteome</keyword>
<comment type="catalytic activity">
    <reaction evidence="1">
        <text>ATP + H2O = ADP + phosphate + H(+)</text>
        <dbReference type="Rhea" id="RHEA:13065"/>
        <dbReference type="ChEBI" id="CHEBI:15377"/>
        <dbReference type="ChEBI" id="CHEBI:15378"/>
        <dbReference type="ChEBI" id="CHEBI:30616"/>
        <dbReference type="ChEBI" id="CHEBI:43474"/>
        <dbReference type="ChEBI" id="CHEBI:456216"/>
        <dbReference type="EC" id="5.6.2.3"/>
    </reaction>
</comment>